<dbReference type="InterPro" id="IPR050644">
    <property type="entry name" value="PG_Glycine_Bridge_Synth"/>
</dbReference>
<accession>A0ABY1NNC6</accession>
<organism evidence="2 3">
    <name type="scientific">Shimia sagamensis</name>
    <dbReference type="NCBI Taxonomy" id="1566352"/>
    <lineage>
        <taxon>Bacteria</taxon>
        <taxon>Pseudomonadati</taxon>
        <taxon>Pseudomonadota</taxon>
        <taxon>Alphaproteobacteria</taxon>
        <taxon>Rhodobacterales</taxon>
        <taxon>Roseobacteraceae</taxon>
    </lineage>
</organism>
<dbReference type="InterPro" id="IPR016181">
    <property type="entry name" value="Acyl_CoA_acyltransferase"/>
</dbReference>
<dbReference type="PANTHER" id="PTHR36174:SF1">
    <property type="entry name" value="LIPID II:GLYCINE GLYCYLTRANSFERASE"/>
    <property type="match status" value="1"/>
</dbReference>
<dbReference type="Proteomes" id="UP001157961">
    <property type="component" value="Unassembled WGS sequence"/>
</dbReference>
<name>A0ABY1NNC6_9RHOB</name>
<sequence length="295" mass="32322">MALMLDVSLPLPARPLQQSHEYRQALSMTEAQTKTLSDGTLVLRRKIGGVNVAMLPRATLKKATLPGLIREAGLRREVLVLNPDHPAPWLGNLGAVPVMTPTHVAELTLTGDLRGQMHQKWRNRLVFAESQGLRLTRQNLPIKPDNWILQQDAQQQSARGYTTWSEALTLAYSKANRGSAKLFTAFDGKTPVAAMLFLCHGDSATYHISHTTEAGRAASAHNLLLWEAMTWLAGKGVTTLELGQVDTEKAAGLARFKLGTGATLRPLGGSWLWWPPLGKLLSPLRFLDRKAMSAA</sequence>
<gene>
    <name evidence="2" type="ORF">SAMN06265373_102625</name>
</gene>
<evidence type="ECO:0000313" key="3">
    <source>
        <dbReference type="Proteomes" id="UP001157961"/>
    </source>
</evidence>
<evidence type="ECO:0000259" key="1">
    <source>
        <dbReference type="Pfam" id="PF13480"/>
    </source>
</evidence>
<dbReference type="InterPro" id="IPR038740">
    <property type="entry name" value="BioF2-like_GNAT_dom"/>
</dbReference>
<dbReference type="SUPFAM" id="SSF55729">
    <property type="entry name" value="Acyl-CoA N-acyltransferases (Nat)"/>
    <property type="match status" value="1"/>
</dbReference>
<keyword evidence="3" id="KW-1185">Reference proteome</keyword>
<dbReference type="Pfam" id="PF13480">
    <property type="entry name" value="Acetyltransf_6"/>
    <property type="match status" value="1"/>
</dbReference>
<feature type="domain" description="BioF2-like acetyltransferase" evidence="1">
    <location>
        <begin position="157"/>
        <end position="246"/>
    </location>
</feature>
<reference evidence="2 3" key="1">
    <citation type="submission" date="2017-05" db="EMBL/GenBank/DDBJ databases">
        <authorList>
            <person name="Varghese N."/>
            <person name="Submissions S."/>
        </authorList>
    </citation>
    <scope>NUCLEOTIDE SEQUENCE [LARGE SCALE GENOMIC DNA]</scope>
    <source>
        <strain evidence="2 3">DSM 29734</strain>
    </source>
</reference>
<dbReference type="PANTHER" id="PTHR36174">
    <property type="entry name" value="LIPID II:GLYCINE GLYCYLTRANSFERASE"/>
    <property type="match status" value="1"/>
</dbReference>
<dbReference type="Gene3D" id="3.40.630.30">
    <property type="match status" value="1"/>
</dbReference>
<protein>
    <submittedName>
        <fullName evidence="2">Acetyltransferase (GNAT) domain-containing protein</fullName>
    </submittedName>
</protein>
<evidence type="ECO:0000313" key="2">
    <source>
        <dbReference type="EMBL" id="SMP14108.1"/>
    </source>
</evidence>
<comment type="caution">
    <text evidence="2">The sequence shown here is derived from an EMBL/GenBank/DDBJ whole genome shotgun (WGS) entry which is preliminary data.</text>
</comment>
<dbReference type="EMBL" id="FXTY01000002">
    <property type="protein sequence ID" value="SMP14108.1"/>
    <property type="molecule type" value="Genomic_DNA"/>
</dbReference>
<proteinExistence type="predicted"/>